<dbReference type="Pfam" id="PF00990">
    <property type="entry name" value="GGDEF"/>
    <property type="match status" value="1"/>
</dbReference>
<dbReference type="FunFam" id="3.30.70.270:FF:000001">
    <property type="entry name" value="Diguanylate cyclase domain protein"/>
    <property type="match status" value="1"/>
</dbReference>
<evidence type="ECO:0000313" key="2">
    <source>
        <dbReference type="EMBL" id="KAA9161171.1"/>
    </source>
</evidence>
<dbReference type="OrthoDB" id="23692at2"/>
<dbReference type="InterPro" id="IPR043128">
    <property type="entry name" value="Rev_trsase/Diguanyl_cyclase"/>
</dbReference>
<proteinExistence type="predicted"/>
<dbReference type="GO" id="GO:0043709">
    <property type="term" value="P:cell adhesion involved in single-species biofilm formation"/>
    <property type="evidence" value="ECO:0007669"/>
    <property type="project" value="TreeGrafter"/>
</dbReference>
<organism evidence="2 3">
    <name type="scientific">Amycolatopsis acidicola</name>
    <dbReference type="NCBI Taxonomy" id="2596893"/>
    <lineage>
        <taxon>Bacteria</taxon>
        <taxon>Bacillati</taxon>
        <taxon>Actinomycetota</taxon>
        <taxon>Actinomycetes</taxon>
        <taxon>Pseudonocardiales</taxon>
        <taxon>Pseudonocardiaceae</taxon>
        <taxon>Amycolatopsis</taxon>
    </lineage>
</organism>
<gene>
    <name evidence="2" type="ORF">FPZ12_015365</name>
</gene>
<feature type="domain" description="GGDEF" evidence="1">
    <location>
        <begin position="103"/>
        <end position="236"/>
    </location>
</feature>
<dbReference type="InterPro" id="IPR000160">
    <property type="entry name" value="GGDEF_dom"/>
</dbReference>
<dbReference type="NCBIfam" id="TIGR00254">
    <property type="entry name" value="GGDEF"/>
    <property type="match status" value="1"/>
</dbReference>
<comment type="caution">
    <text evidence="2">The sequence shown here is derived from an EMBL/GenBank/DDBJ whole genome shotgun (WGS) entry which is preliminary data.</text>
</comment>
<dbReference type="CDD" id="cd01949">
    <property type="entry name" value="GGDEF"/>
    <property type="match status" value="1"/>
</dbReference>
<dbReference type="AlphaFoldDB" id="A0A5N0V817"/>
<dbReference type="InterPro" id="IPR029787">
    <property type="entry name" value="Nucleotide_cyclase"/>
</dbReference>
<dbReference type="GO" id="GO:1902201">
    <property type="term" value="P:negative regulation of bacterial-type flagellum-dependent cell motility"/>
    <property type="evidence" value="ECO:0007669"/>
    <property type="project" value="TreeGrafter"/>
</dbReference>
<accession>A0A5N0V817</accession>
<dbReference type="GO" id="GO:0052621">
    <property type="term" value="F:diguanylate cyclase activity"/>
    <property type="evidence" value="ECO:0007669"/>
    <property type="project" value="TreeGrafter"/>
</dbReference>
<dbReference type="PROSITE" id="PS50887">
    <property type="entry name" value="GGDEF"/>
    <property type="match status" value="1"/>
</dbReference>
<dbReference type="InterPro" id="IPR050469">
    <property type="entry name" value="Diguanylate_Cyclase"/>
</dbReference>
<evidence type="ECO:0000313" key="3">
    <source>
        <dbReference type="Proteomes" id="UP000319769"/>
    </source>
</evidence>
<protein>
    <submittedName>
        <fullName evidence="2">GGDEF domain-containing protein</fullName>
    </submittedName>
</protein>
<keyword evidence="3" id="KW-1185">Reference proteome</keyword>
<evidence type="ECO:0000259" key="1">
    <source>
        <dbReference type="PROSITE" id="PS50887"/>
    </source>
</evidence>
<dbReference type="PANTHER" id="PTHR45138">
    <property type="entry name" value="REGULATORY COMPONENTS OF SENSORY TRANSDUCTION SYSTEM"/>
    <property type="match status" value="1"/>
</dbReference>
<name>A0A5N0V817_9PSEU</name>
<dbReference type="Gene3D" id="3.30.70.270">
    <property type="match status" value="1"/>
</dbReference>
<dbReference type="EMBL" id="VMNW02000018">
    <property type="protein sequence ID" value="KAA9161171.1"/>
    <property type="molecule type" value="Genomic_DNA"/>
</dbReference>
<dbReference type="Proteomes" id="UP000319769">
    <property type="component" value="Unassembled WGS sequence"/>
</dbReference>
<reference evidence="2" key="1">
    <citation type="submission" date="2019-09" db="EMBL/GenBank/DDBJ databases">
        <authorList>
            <person name="Teo W.F.A."/>
            <person name="Duangmal K."/>
        </authorList>
    </citation>
    <scope>NUCLEOTIDE SEQUENCE [LARGE SCALE GENOMIC DNA]</scope>
    <source>
        <strain evidence="2">K81G1</strain>
    </source>
</reference>
<dbReference type="GO" id="GO:0005886">
    <property type="term" value="C:plasma membrane"/>
    <property type="evidence" value="ECO:0007669"/>
    <property type="project" value="TreeGrafter"/>
</dbReference>
<sequence length="246" mass="27569">MTEVETVSAKQVVPEDAAVHESMADVLASRGDWRGAYEHLRAAIELQRAQPPPVPDQFRREVDRLRRERAKALEESLLDAVTTVYNRRYLDRRLDDLCGAERGSLAVALVDIDLFKNVNDTFGHLAGDQVLRRVAMLLREGLPQLGFCARYGGEEFMLVLPAVQQADAVRVAERARARIAEHPWSTLWPGLSVTISAGLAYEAESAFGDRRQVLEADHLLYAAKRAGRNRVAYRGWPDSSVIEYCP</sequence>
<dbReference type="SUPFAM" id="SSF55073">
    <property type="entry name" value="Nucleotide cyclase"/>
    <property type="match status" value="1"/>
</dbReference>
<dbReference type="PANTHER" id="PTHR45138:SF9">
    <property type="entry name" value="DIGUANYLATE CYCLASE DGCM-RELATED"/>
    <property type="match status" value="1"/>
</dbReference>
<dbReference type="SMART" id="SM00267">
    <property type="entry name" value="GGDEF"/>
    <property type="match status" value="1"/>
</dbReference>